<dbReference type="Proteomes" id="UP000030753">
    <property type="component" value="Unassembled WGS sequence"/>
</dbReference>
<accession>W9HSX7</accession>
<dbReference type="EMBL" id="JH717847">
    <property type="protein sequence ID" value="EWY83336.1"/>
    <property type="molecule type" value="Genomic_DNA"/>
</dbReference>
<reference evidence="1 2" key="1">
    <citation type="submission" date="2011-06" db="EMBL/GenBank/DDBJ databases">
        <title>The Genome Sequence of Fusarium oxysporum FOSC 3-a.</title>
        <authorList>
            <consortium name="The Broad Institute Genome Sequencing Platform"/>
            <person name="Ma L.-J."/>
            <person name="Gale L.R."/>
            <person name="Schwartz D.C."/>
            <person name="Zhou S."/>
            <person name="Corby-Kistler H."/>
            <person name="Young S.K."/>
            <person name="Zeng Q."/>
            <person name="Gargeya S."/>
            <person name="Fitzgerald M."/>
            <person name="Haas B."/>
            <person name="Abouelleil A."/>
            <person name="Alvarado L."/>
            <person name="Arachchi H.M."/>
            <person name="Berlin A."/>
            <person name="Brown A."/>
            <person name="Chapman S.B."/>
            <person name="Chen Z."/>
            <person name="Dunbar C."/>
            <person name="Freedman E."/>
            <person name="Gearin G."/>
            <person name="Gellesch M."/>
            <person name="Goldberg J."/>
            <person name="Griggs A."/>
            <person name="Gujja S."/>
            <person name="Heiman D."/>
            <person name="Howarth C."/>
            <person name="Larson L."/>
            <person name="Lui A."/>
            <person name="MacDonald P.J.P."/>
            <person name="Mehta T."/>
            <person name="Montmayeur A."/>
            <person name="Murphy C."/>
            <person name="Neiman D."/>
            <person name="Pearson M."/>
            <person name="Priest M."/>
            <person name="Roberts A."/>
            <person name="Saif S."/>
            <person name="Shea T."/>
            <person name="Shenoy N."/>
            <person name="Sisk P."/>
            <person name="Stolte C."/>
            <person name="Sykes S."/>
            <person name="Wortman J."/>
            <person name="Nusbaum C."/>
            <person name="Birren B."/>
        </authorList>
    </citation>
    <scope>NUCLEOTIDE SEQUENCE [LARGE SCALE GENOMIC DNA]</scope>
    <source>
        <strain evidence="2">FOSC 3-a</strain>
    </source>
</reference>
<dbReference type="AlphaFoldDB" id="W9HSX7"/>
<proteinExistence type="predicted"/>
<evidence type="ECO:0000313" key="1">
    <source>
        <dbReference type="EMBL" id="EWY83336.1"/>
    </source>
</evidence>
<protein>
    <submittedName>
        <fullName evidence="1">Uncharacterized protein</fullName>
    </submittedName>
</protein>
<dbReference type="HOGENOM" id="CLU_3368505_0_0_1"/>
<gene>
    <name evidence="1" type="ORF">FOYG_13171</name>
</gene>
<sequence length="35" mass="3764">MISGDKDRLSLLSSEVHIRIHGGGTQPAYISALIK</sequence>
<evidence type="ECO:0000313" key="2">
    <source>
        <dbReference type="Proteomes" id="UP000030753"/>
    </source>
</evidence>
<name>W9HSX7_FUSOX</name>
<organism evidence="1 2">
    <name type="scientific">Fusarium oxysporum NRRL 32931</name>
    <dbReference type="NCBI Taxonomy" id="660029"/>
    <lineage>
        <taxon>Eukaryota</taxon>
        <taxon>Fungi</taxon>
        <taxon>Dikarya</taxon>
        <taxon>Ascomycota</taxon>
        <taxon>Pezizomycotina</taxon>
        <taxon>Sordariomycetes</taxon>
        <taxon>Hypocreomycetidae</taxon>
        <taxon>Hypocreales</taxon>
        <taxon>Nectriaceae</taxon>
        <taxon>Fusarium</taxon>
        <taxon>Fusarium oxysporum species complex</taxon>
    </lineage>
</organism>